<accession>A0A1G1ZCZ8</accession>
<dbReference type="EMBL" id="MHJD01000014">
    <property type="protein sequence ID" value="OGY62492.1"/>
    <property type="molecule type" value="Genomic_DNA"/>
</dbReference>
<organism evidence="1 2">
    <name type="scientific">Candidatus Colwellbacteria bacterium RIFCSPLOWO2_12_FULL_46_17</name>
    <dbReference type="NCBI Taxonomy" id="1797695"/>
    <lineage>
        <taxon>Bacteria</taxon>
        <taxon>Candidatus Colwelliibacteriota</taxon>
    </lineage>
</organism>
<evidence type="ECO:0000313" key="2">
    <source>
        <dbReference type="Proteomes" id="UP000177801"/>
    </source>
</evidence>
<name>A0A1G1ZCZ8_9BACT</name>
<dbReference type="Proteomes" id="UP000177801">
    <property type="component" value="Unassembled WGS sequence"/>
</dbReference>
<reference evidence="1 2" key="1">
    <citation type="journal article" date="2016" name="Nat. Commun.">
        <title>Thousands of microbial genomes shed light on interconnected biogeochemical processes in an aquifer system.</title>
        <authorList>
            <person name="Anantharaman K."/>
            <person name="Brown C.T."/>
            <person name="Hug L.A."/>
            <person name="Sharon I."/>
            <person name="Castelle C.J."/>
            <person name="Probst A.J."/>
            <person name="Thomas B.C."/>
            <person name="Singh A."/>
            <person name="Wilkins M.J."/>
            <person name="Karaoz U."/>
            <person name="Brodie E.L."/>
            <person name="Williams K.H."/>
            <person name="Hubbard S.S."/>
            <person name="Banfield J.F."/>
        </authorList>
    </citation>
    <scope>NUCLEOTIDE SEQUENCE [LARGE SCALE GENOMIC DNA]</scope>
</reference>
<comment type="caution">
    <text evidence="1">The sequence shown here is derived from an EMBL/GenBank/DDBJ whole genome shotgun (WGS) entry which is preliminary data.</text>
</comment>
<evidence type="ECO:0000313" key="1">
    <source>
        <dbReference type="EMBL" id="OGY62492.1"/>
    </source>
</evidence>
<protein>
    <submittedName>
        <fullName evidence="1">Uncharacterized protein</fullName>
    </submittedName>
</protein>
<dbReference type="AlphaFoldDB" id="A0A1G1ZCZ8"/>
<sequence length="201" mass="23411">MFYVLYYKHTIKYAKGYKSPSTRYTRSGQAHFDKLSVNTKTLPAAGRQAPFRTVFATIKRVQEVKHKNFHIIDDLASHEKKAFILEEWKPEQDIYIIGAQLGLLCYKNDRSEIYIAVSKNPEINNEKYFLSFKRDYLFYAQRDVYAYSTAPNDLTSEIFLPSGHGFFIKKGEPIYIKAGALNSTDKDIKYDVFCNLYYTEA</sequence>
<gene>
    <name evidence="1" type="ORF">A3G58_01335</name>
</gene>
<proteinExistence type="predicted"/>